<dbReference type="CDD" id="cd01958">
    <property type="entry name" value="HPS_like"/>
    <property type="match status" value="1"/>
</dbReference>
<comment type="caution">
    <text evidence="3">The sequence shown here is derived from an EMBL/GenBank/DDBJ whole genome shotgun (WGS) entry which is preliminary data.</text>
</comment>
<evidence type="ECO:0000256" key="1">
    <source>
        <dbReference type="SAM" id="MobiDB-lite"/>
    </source>
</evidence>
<dbReference type="AlphaFoldDB" id="A0AAE1Y888"/>
<evidence type="ECO:0000313" key="3">
    <source>
        <dbReference type="EMBL" id="KAK4425483.1"/>
    </source>
</evidence>
<name>A0AAE1Y888_9LAMI</name>
<proteinExistence type="predicted"/>
<keyword evidence="4" id="KW-1185">Reference proteome</keyword>
<dbReference type="Pfam" id="PF14547">
    <property type="entry name" value="Hydrophob_seed"/>
    <property type="match status" value="1"/>
</dbReference>
<evidence type="ECO:0000313" key="4">
    <source>
        <dbReference type="Proteomes" id="UP001293254"/>
    </source>
</evidence>
<dbReference type="InterPro" id="IPR051636">
    <property type="entry name" value="Plant_LTP/defense-related"/>
</dbReference>
<feature type="domain" description="Hydrophobic seed protein" evidence="2">
    <location>
        <begin position="19"/>
        <end position="101"/>
    </location>
</feature>
<accession>A0AAE1Y888</accession>
<dbReference type="SUPFAM" id="SSF47699">
    <property type="entry name" value="Bifunctional inhibitor/lipid-transfer protein/seed storage 2S albumin"/>
    <property type="match status" value="1"/>
</dbReference>
<feature type="compositionally biased region" description="Pro residues" evidence="1">
    <location>
        <begin position="156"/>
        <end position="171"/>
    </location>
</feature>
<dbReference type="EMBL" id="JACGWO010000006">
    <property type="protein sequence ID" value="KAK4425483.1"/>
    <property type="molecule type" value="Genomic_DNA"/>
</dbReference>
<evidence type="ECO:0000259" key="2">
    <source>
        <dbReference type="Pfam" id="PF14547"/>
    </source>
</evidence>
<reference evidence="3" key="1">
    <citation type="submission" date="2020-06" db="EMBL/GenBank/DDBJ databases">
        <authorList>
            <person name="Li T."/>
            <person name="Hu X."/>
            <person name="Zhang T."/>
            <person name="Song X."/>
            <person name="Zhang H."/>
            <person name="Dai N."/>
            <person name="Sheng W."/>
            <person name="Hou X."/>
            <person name="Wei L."/>
        </authorList>
    </citation>
    <scope>NUCLEOTIDE SEQUENCE</scope>
    <source>
        <strain evidence="3">3651</strain>
        <tissue evidence="3">Leaf</tissue>
    </source>
</reference>
<gene>
    <name evidence="3" type="ORF">Salat_1742300</name>
</gene>
<dbReference type="InterPro" id="IPR027923">
    <property type="entry name" value="Hydrophob_seed_dom"/>
</dbReference>
<feature type="compositionally biased region" description="Low complexity" evidence="1">
    <location>
        <begin position="136"/>
        <end position="155"/>
    </location>
</feature>
<sequence>MVSSVDTLVVQPPTSATTFPKDTLKLRVCADLLHSLIGILPIGKPPKEQCCGLIQGLINLDAAVCLWTTIKAGLLGRILIDVDLAIEILLSACGKNVASIFTITFPPSPSISHSSPSSPPPPSDSSNSPSPPPPSQDDSSSSPPFPPNSSDNSSNSPPPPLDESSSNPPPSEDNNNDDDDGNNNKSPPPD</sequence>
<protein>
    <submittedName>
        <fullName evidence="3">Proline-rich protein DC2.15</fullName>
    </submittedName>
</protein>
<dbReference type="Proteomes" id="UP001293254">
    <property type="component" value="Unassembled WGS sequence"/>
</dbReference>
<dbReference type="PANTHER" id="PTHR31731">
    <property type="match status" value="1"/>
</dbReference>
<feature type="region of interest" description="Disordered" evidence="1">
    <location>
        <begin position="108"/>
        <end position="190"/>
    </location>
</feature>
<dbReference type="InterPro" id="IPR036312">
    <property type="entry name" value="Bifun_inhib/LTP/seed_sf"/>
</dbReference>
<organism evidence="3 4">
    <name type="scientific">Sesamum alatum</name>
    <dbReference type="NCBI Taxonomy" id="300844"/>
    <lineage>
        <taxon>Eukaryota</taxon>
        <taxon>Viridiplantae</taxon>
        <taxon>Streptophyta</taxon>
        <taxon>Embryophyta</taxon>
        <taxon>Tracheophyta</taxon>
        <taxon>Spermatophyta</taxon>
        <taxon>Magnoliopsida</taxon>
        <taxon>eudicotyledons</taxon>
        <taxon>Gunneridae</taxon>
        <taxon>Pentapetalae</taxon>
        <taxon>asterids</taxon>
        <taxon>lamiids</taxon>
        <taxon>Lamiales</taxon>
        <taxon>Pedaliaceae</taxon>
        <taxon>Sesamum</taxon>
    </lineage>
</organism>
<dbReference type="Gene3D" id="1.10.110.10">
    <property type="entry name" value="Plant lipid-transfer and hydrophobic proteins"/>
    <property type="match status" value="1"/>
</dbReference>
<reference evidence="3" key="2">
    <citation type="journal article" date="2024" name="Plant">
        <title>Genomic evolution and insights into agronomic trait innovations of Sesamum species.</title>
        <authorList>
            <person name="Miao H."/>
            <person name="Wang L."/>
            <person name="Qu L."/>
            <person name="Liu H."/>
            <person name="Sun Y."/>
            <person name="Le M."/>
            <person name="Wang Q."/>
            <person name="Wei S."/>
            <person name="Zheng Y."/>
            <person name="Lin W."/>
            <person name="Duan Y."/>
            <person name="Cao H."/>
            <person name="Xiong S."/>
            <person name="Wang X."/>
            <person name="Wei L."/>
            <person name="Li C."/>
            <person name="Ma Q."/>
            <person name="Ju M."/>
            <person name="Zhao R."/>
            <person name="Li G."/>
            <person name="Mu C."/>
            <person name="Tian Q."/>
            <person name="Mei H."/>
            <person name="Zhang T."/>
            <person name="Gao T."/>
            <person name="Zhang H."/>
        </authorList>
    </citation>
    <scope>NUCLEOTIDE SEQUENCE</scope>
    <source>
        <strain evidence="3">3651</strain>
    </source>
</reference>
<feature type="compositionally biased region" description="Pro residues" evidence="1">
    <location>
        <begin position="117"/>
        <end position="135"/>
    </location>
</feature>